<evidence type="ECO:0000313" key="6">
    <source>
        <dbReference type="Proteomes" id="UP000655225"/>
    </source>
</evidence>
<dbReference type="OMA" id="INANNGY"/>
<evidence type="ECO:0000256" key="1">
    <source>
        <dbReference type="ARBA" id="ARBA00023013"/>
    </source>
</evidence>
<evidence type="ECO:0000256" key="4">
    <source>
        <dbReference type="SAM" id="Phobius"/>
    </source>
</evidence>
<dbReference type="GO" id="GO:0004860">
    <property type="term" value="F:protein kinase inhibitor activity"/>
    <property type="evidence" value="ECO:0007669"/>
    <property type="project" value="UniProtKB-KW"/>
</dbReference>
<proteinExistence type="predicted"/>
<sequence length="127" mass="13857">MNQETSMELPSNSTTTSSDRLPKIDGKDDGCSTPKGQRFRIPEILTCPPAPKKLRVASNCSSHRSPITFFAPPDLELFFFFALHGYINDQLNLAGVCPTSGALGCVVLIYLFLTFGERNVVGGFEVV</sequence>
<dbReference type="Proteomes" id="UP000655225">
    <property type="component" value="Unassembled WGS sequence"/>
</dbReference>
<dbReference type="AlphaFoldDB" id="A0A835DHN8"/>
<feature type="compositionally biased region" description="Basic and acidic residues" evidence="3">
    <location>
        <begin position="20"/>
        <end position="30"/>
    </location>
</feature>
<feature type="region of interest" description="Disordered" evidence="3">
    <location>
        <begin position="1"/>
        <end position="35"/>
    </location>
</feature>
<dbReference type="EMBL" id="JABCRI010000007">
    <property type="protein sequence ID" value="KAF8403813.1"/>
    <property type="molecule type" value="Genomic_DNA"/>
</dbReference>
<dbReference type="PANTHER" id="PTHR33142">
    <property type="entry name" value="CYCLIN-DEPENDENT PROTEIN KINASE INHIBITOR SMR13"/>
    <property type="match status" value="1"/>
</dbReference>
<keyword evidence="4" id="KW-1133">Transmembrane helix</keyword>
<keyword evidence="2" id="KW-0131">Cell cycle</keyword>
<evidence type="ECO:0000256" key="3">
    <source>
        <dbReference type="SAM" id="MobiDB-lite"/>
    </source>
</evidence>
<feature type="transmembrane region" description="Helical" evidence="4">
    <location>
        <begin position="93"/>
        <end position="113"/>
    </location>
</feature>
<accession>A0A835DHN8</accession>
<dbReference type="GO" id="GO:0032875">
    <property type="term" value="P:regulation of DNA endoreduplication"/>
    <property type="evidence" value="ECO:0007669"/>
    <property type="project" value="InterPro"/>
</dbReference>
<gene>
    <name evidence="5" type="ORF">HHK36_011919</name>
</gene>
<evidence type="ECO:0000313" key="5">
    <source>
        <dbReference type="EMBL" id="KAF8403813.1"/>
    </source>
</evidence>
<reference evidence="5 6" key="1">
    <citation type="submission" date="2020-04" db="EMBL/GenBank/DDBJ databases">
        <title>Plant Genome Project.</title>
        <authorList>
            <person name="Zhang R.-G."/>
        </authorList>
    </citation>
    <scope>NUCLEOTIDE SEQUENCE [LARGE SCALE GENOMIC DNA]</scope>
    <source>
        <strain evidence="5">YNK0</strain>
        <tissue evidence="5">Leaf</tissue>
    </source>
</reference>
<keyword evidence="1" id="KW-0649">Protein kinase inhibitor</keyword>
<protein>
    <submittedName>
        <fullName evidence="5">Uncharacterized protein</fullName>
    </submittedName>
</protein>
<dbReference type="OrthoDB" id="1840446at2759"/>
<feature type="compositionally biased region" description="Polar residues" evidence="3">
    <location>
        <begin position="1"/>
        <end position="19"/>
    </location>
</feature>
<evidence type="ECO:0000256" key="2">
    <source>
        <dbReference type="ARBA" id="ARBA00023306"/>
    </source>
</evidence>
<keyword evidence="4" id="KW-0812">Transmembrane</keyword>
<dbReference type="PANTHER" id="PTHR33142:SF8">
    <property type="entry name" value="CYCLIN-DEPENDENT PROTEIN KINASE INHIBITOR SMR9"/>
    <property type="match status" value="1"/>
</dbReference>
<dbReference type="GO" id="GO:0005634">
    <property type="term" value="C:nucleus"/>
    <property type="evidence" value="ECO:0007669"/>
    <property type="project" value="TreeGrafter"/>
</dbReference>
<name>A0A835DHN8_TETSI</name>
<keyword evidence="6" id="KW-1185">Reference proteome</keyword>
<keyword evidence="4" id="KW-0472">Membrane</keyword>
<dbReference type="InterPro" id="IPR040389">
    <property type="entry name" value="SMR"/>
</dbReference>
<comment type="caution">
    <text evidence="5">The sequence shown here is derived from an EMBL/GenBank/DDBJ whole genome shotgun (WGS) entry which is preliminary data.</text>
</comment>
<organism evidence="5 6">
    <name type="scientific">Tetracentron sinense</name>
    <name type="common">Spur-leaf</name>
    <dbReference type="NCBI Taxonomy" id="13715"/>
    <lineage>
        <taxon>Eukaryota</taxon>
        <taxon>Viridiplantae</taxon>
        <taxon>Streptophyta</taxon>
        <taxon>Embryophyta</taxon>
        <taxon>Tracheophyta</taxon>
        <taxon>Spermatophyta</taxon>
        <taxon>Magnoliopsida</taxon>
        <taxon>Trochodendrales</taxon>
        <taxon>Trochodendraceae</taxon>
        <taxon>Tetracentron</taxon>
    </lineage>
</organism>